<dbReference type="InterPro" id="IPR036291">
    <property type="entry name" value="NAD(P)-bd_dom_sf"/>
</dbReference>
<gene>
    <name evidence="3" type="ORF">MM59RIKEN_21500</name>
</gene>
<protein>
    <submittedName>
        <fullName evidence="3">6-phosphogluconate dehydrogenase</fullName>
    </submittedName>
</protein>
<dbReference type="Proteomes" id="UP000679848">
    <property type="component" value="Chromosome"/>
</dbReference>
<dbReference type="InterPro" id="IPR008927">
    <property type="entry name" value="6-PGluconate_DH-like_C_sf"/>
</dbReference>
<dbReference type="GO" id="GO:0050661">
    <property type="term" value="F:NADP binding"/>
    <property type="evidence" value="ECO:0007669"/>
    <property type="project" value="InterPro"/>
</dbReference>
<accession>A0A810QH24</accession>
<dbReference type="Gene3D" id="3.40.50.720">
    <property type="entry name" value="NAD(P)-binding Rossmann-like Domain"/>
    <property type="match status" value="1"/>
</dbReference>
<dbReference type="RefSeq" id="WP_187029660.1">
    <property type="nucleotide sequence ID" value="NZ_AP023420.1"/>
</dbReference>
<evidence type="ECO:0000259" key="2">
    <source>
        <dbReference type="Pfam" id="PF09130"/>
    </source>
</evidence>
<dbReference type="InterPro" id="IPR013328">
    <property type="entry name" value="6PGD_dom2"/>
</dbReference>
<dbReference type="AlphaFoldDB" id="A0A810QH24"/>
<keyword evidence="4" id="KW-1185">Reference proteome</keyword>
<dbReference type="KEGG" id="pfaa:MM59RIKEN_21500"/>
<feature type="domain" description="Phosphogluconate dehydrogenase NAD-binding putative C-terminal" evidence="2">
    <location>
        <begin position="196"/>
        <end position="265"/>
    </location>
</feature>
<dbReference type="Pfam" id="PF09130">
    <property type="entry name" value="DUF1932"/>
    <property type="match status" value="1"/>
</dbReference>
<reference evidence="3" key="1">
    <citation type="submission" date="2020-09" db="EMBL/GenBank/DDBJ databases">
        <title>New species isolated from human feces.</title>
        <authorList>
            <person name="Kitahara M."/>
            <person name="Shigeno Y."/>
            <person name="Shime M."/>
            <person name="Matsumoto Y."/>
            <person name="Nakamura S."/>
            <person name="Motooka D."/>
            <person name="Fukuoka S."/>
            <person name="Nishikawa H."/>
            <person name="Benno Y."/>
        </authorList>
    </citation>
    <scope>NUCLEOTIDE SEQUENCE</scope>
    <source>
        <strain evidence="3">MM59</strain>
    </source>
</reference>
<dbReference type="SUPFAM" id="SSF51735">
    <property type="entry name" value="NAD(P)-binding Rossmann-fold domains"/>
    <property type="match status" value="1"/>
</dbReference>
<evidence type="ECO:0000259" key="1">
    <source>
        <dbReference type="Pfam" id="PF03446"/>
    </source>
</evidence>
<dbReference type="InterPro" id="IPR015814">
    <property type="entry name" value="Pgluconate_DH_NAD-bd_C"/>
</dbReference>
<dbReference type="InterPro" id="IPR006115">
    <property type="entry name" value="6PGDH_NADP-bd"/>
</dbReference>
<proteinExistence type="predicted"/>
<dbReference type="SUPFAM" id="SSF48179">
    <property type="entry name" value="6-phosphogluconate dehydrogenase C-terminal domain-like"/>
    <property type="match status" value="1"/>
</dbReference>
<evidence type="ECO:0000313" key="3">
    <source>
        <dbReference type="EMBL" id="BCK84831.1"/>
    </source>
</evidence>
<dbReference type="Gene3D" id="1.10.1040.10">
    <property type="entry name" value="N-(1-d-carboxylethyl)-l-norvaline Dehydrogenase, domain 2"/>
    <property type="match status" value="1"/>
</dbReference>
<organism evidence="3 4">
    <name type="scientific">Pusillibacter faecalis</name>
    <dbReference type="NCBI Taxonomy" id="2714358"/>
    <lineage>
        <taxon>Bacteria</taxon>
        <taxon>Bacillati</taxon>
        <taxon>Bacillota</taxon>
        <taxon>Clostridia</taxon>
        <taxon>Eubacteriales</taxon>
        <taxon>Oscillospiraceae</taxon>
        <taxon>Pusillibacter</taxon>
    </lineage>
</organism>
<sequence>MEHSLGFLGFGEAASQIACGFHTQGITENAAYDVAMNTKGGQKKLLGERLQETDVTPVESIEQLMRRSRIIFLVVPAKFARDAAMEALPYMTKEHIFCDLTTNKPSVKEELGRSFAERGYLYVDASVMGAVPIYQHRTPMYVCGNGAKEMIRLMTPLGMNLTYVGEEAGRAVKMKLTRSIFVKGVEALTLETLMTARKLGIEKEIVEGIEASFQKLGFTRFCGQLVTSGVLHAERRSYEALECRELEDELGLNSLMAEAAFQKLKWYAEYGYTKMDPLPLCSSLDELYTLWERTGVL</sequence>
<dbReference type="Pfam" id="PF03446">
    <property type="entry name" value="NAD_binding_2"/>
    <property type="match status" value="1"/>
</dbReference>
<evidence type="ECO:0000313" key="4">
    <source>
        <dbReference type="Proteomes" id="UP000679848"/>
    </source>
</evidence>
<dbReference type="EMBL" id="AP023420">
    <property type="protein sequence ID" value="BCK84831.1"/>
    <property type="molecule type" value="Genomic_DNA"/>
</dbReference>
<feature type="domain" description="6-phosphogluconate dehydrogenase NADP-binding" evidence="1">
    <location>
        <begin position="48"/>
        <end position="154"/>
    </location>
</feature>
<name>A0A810QH24_9FIRM</name>